<evidence type="ECO:0000313" key="1">
    <source>
        <dbReference type="EMBL" id="GIT95113.1"/>
    </source>
</evidence>
<accession>A0ABQ4NL20</accession>
<proteinExistence type="predicted"/>
<organism evidence="1 2">
    <name type="scientific">Jannaschia pagri</name>
    <dbReference type="NCBI Taxonomy" id="2829797"/>
    <lineage>
        <taxon>Bacteria</taxon>
        <taxon>Pseudomonadati</taxon>
        <taxon>Pseudomonadota</taxon>
        <taxon>Alphaproteobacteria</taxon>
        <taxon>Rhodobacterales</taxon>
        <taxon>Roseobacteraceae</taxon>
        <taxon>Jannaschia</taxon>
    </lineage>
</organism>
<dbReference type="Proteomes" id="UP000786693">
    <property type="component" value="Unassembled WGS sequence"/>
</dbReference>
<evidence type="ECO:0008006" key="3">
    <source>
        <dbReference type="Google" id="ProtNLM"/>
    </source>
</evidence>
<evidence type="ECO:0000313" key="2">
    <source>
        <dbReference type="Proteomes" id="UP000786693"/>
    </source>
</evidence>
<sequence>MRPDGVRQTAGHPAVGLRFTGGAALLVLAACNTPLGTEVTRAAAKATVNPIVASRFPGLPVQPATDCVIDNATGDELVTLASAAATRDDPTATRIVVDVAGRPETIRCFGQDALPAILNTL</sequence>
<keyword evidence="2" id="KW-1185">Reference proteome</keyword>
<dbReference type="EMBL" id="BPFH01000003">
    <property type="protein sequence ID" value="GIT95113.1"/>
    <property type="molecule type" value="Genomic_DNA"/>
</dbReference>
<protein>
    <recommendedName>
        <fullName evidence="3">Succinate dehydrogenase</fullName>
    </recommendedName>
</protein>
<name>A0ABQ4NL20_9RHOB</name>
<dbReference type="PROSITE" id="PS51257">
    <property type="entry name" value="PROKAR_LIPOPROTEIN"/>
    <property type="match status" value="1"/>
</dbReference>
<gene>
    <name evidence="1" type="ORF">JANAI62_17360</name>
</gene>
<dbReference type="RefSeq" id="WP_220748628.1">
    <property type="nucleotide sequence ID" value="NZ_BPFH01000003.1"/>
</dbReference>
<comment type="caution">
    <text evidence="1">The sequence shown here is derived from an EMBL/GenBank/DDBJ whole genome shotgun (WGS) entry which is preliminary data.</text>
</comment>
<reference evidence="1 2" key="1">
    <citation type="submission" date="2021-05" db="EMBL/GenBank/DDBJ databases">
        <title>Bacteria Genome sequencing.</title>
        <authorList>
            <person name="Takabe Y."/>
            <person name="Nakajima Y."/>
            <person name="Suzuki S."/>
            <person name="Shiozaki T."/>
        </authorList>
    </citation>
    <scope>NUCLEOTIDE SEQUENCE [LARGE SCALE GENOMIC DNA]</scope>
    <source>
        <strain evidence="1 2">AI_62</strain>
    </source>
</reference>